<dbReference type="RefSeq" id="WP_060407906.1">
    <property type="nucleotide sequence ID" value="NZ_FOUM01000038.1"/>
</dbReference>
<protein>
    <submittedName>
        <fullName evidence="1">Uncharacterized protein</fullName>
    </submittedName>
</protein>
<organism evidence="1 2">
    <name type="scientific">Bacteroides xylanisolvens</name>
    <dbReference type="NCBI Taxonomy" id="371601"/>
    <lineage>
        <taxon>Bacteria</taxon>
        <taxon>Pseudomonadati</taxon>
        <taxon>Bacteroidota</taxon>
        <taxon>Bacteroidia</taxon>
        <taxon>Bacteroidales</taxon>
        <taxon>Bacteroidaceae</taxon>
        <taxon>Bacteroides</taxon>
    </lineage>
</organism>
<dbReference type="EMBL" id="FOUM01000038">
    <property type="protein sequence ID" value="SFN56676.1"/>
    <property type="molecule type" value="Genomic_DNA"/>
</dbReference>
<accession>A0A1I5A2Q8</accession>
<reference evidence="1 2" key="1">
    <citation type="submission" date="2016-10" db="EMBL/GenBank/DDBJ databases">
        <authorList>
            <person name="de Groot N.N."/>
        </authorList>
    </citation>
    <scope>NUCLEOTIDE SEQUENCE [LARGE SCALE GENOMIC DNA]</scope>
    <source>
        <strain evidence="1 2">NLAE-zl-C202</strain>
    </source>
</reference>
<dbReference type="Proteomes" id="UP000183766">
    <property type="component" value="Unassembled WGS sequence"/>
</dbReference>
<proteinExistence type="predicted"/>
<gene>
    <name evidence="1" type="ORF">SAMN05216250_13832</name>
</gene>
<evidence type="ECO:0000313" key="1">
    <source>
        <dbReference type="EMBL" id="SFN56676.1"/>
    </source>
</evidence>
<evidence type="ECO:0000313" key="2">
    <source>
        <dbReference type="Proteomes" id="UP000183766"/>
    </source>
</evidence>
<sequence length="165" mass="19117">MRKITLSEYNAIPEDYRGIWTVERWDLPDWADLREKHIGKRTMMAYDNGTCLLVEGMGFEIVDDSSWKKPDEVRQEIGCHYLKFYSGQGRDPHYADCVIRWRDTLETEEARIALAMDSDTEKDDEIFFYCDSLDDLKSLADKGGEDFTVAGCLGFGIYEELLQTT</sequence>
<dbReference type="AlphaFoldDB" id="A0A1I5A2Q8"/>
<name>A0A1I5A2Q8_9BACE</name>